<dbReference type="InterPro" id="IPR036388">
    <property type="entry name" value="WH-like_DNA-bd_sf"/>
</dbReference>
<dbReference type="InterPro" id="IPR028082">
    <property type="entry name" value="Peripla_BP_I"/>
</dbReference>
<evidence type="ECO:0000313" key="6">
    <source>
        <dbReference type="Proteomes" id="UP001597079"/>
    </source>
</evidence>
<evidence type="ECO:0000256" key="3">
    <source>
        <dbReference type="ARBA" id="ARBA00023163"/>
    </source>
</evidence>
<dbReference type="EMBL" id="JBHUCX010000092">
    <property type="protein sequence ID" value="MFD1677554.1"/>
    <property type="molecule type" value="Genomic_DNA"/>
</dbReference>
<proteinExistence type="predicted"/>
<dbReference type="PROSITE" id="PS50949">
    <property type="entry name" value="HTH_GNTR"/>
    <property type="match status" value="1"/>
</dbReference>
<evidence type="ECO:0000313" key="5">
    <source>
        <dbReference type="EMBL" id="MFD1677554.1"/>
    </source>
</evidence>
<dbReference type="PANTHER" id="PTHR30146">
    <property type="entry name" value="LACI-RELATED TRANSCRIPTIONAL REPRESSOR"/>
    <property type="match status" value="1"/>
</dbReference>
<gene>
    <name evidence="5" type="ORF">ACFSB2_23105</name>
</gene>
<feature type="domain" description="HTH gntR-type" evidence="4">
    <location>
        <begin position="5"/>
        <end position="71"/>
    </location>
</feature>
<comment type="caution">
    <text evidence="5">The sequence shown here is derived from an EMBL/GenBank/DDBJ whole genome shotgun (WGS) entry which is preliminary data.</text>
</comment>
<protein>
    <submittedName>
        <fullName evidence="5">GntR family transcriptional regulator</fullName>
    </submittedName>
</protein>
<dbReference type="InterPro" id="IPR001761">
    <property type="entry name" value="Peripla_BP/Lac1_sug-bd_dom"/>
</dbReference>
<dbReference type="SMART" id="SM00345">
    <property type="entry name" value="HTH_GNTR"/>
    <property type="match status" value="1"/>
</dbReference>
<dbReference type="InterPro" id="IPR000524">
    <property type="entry name" value="Tscrpt_reg_HTH_GntR"/>
</dbReference>
<dbReference type="CDD" id="cd06267">
    <property type="entry name" value="PBP1_LacI_sugar_binding-like"/>
    <property type="match status" value="1"/>
</dbReference>
<dbReference type="PANTHER" id="PTHR30146:SF109">
    <property type="entry name" value="HTH-TYPE TRANSCRIPTIONAL REGULATOR GALS"/>
    <property type="match status" value="1"/>
</dbReference>
<evidence type="ECO:0000256" key="1">
    <source>
        <dbReference type="ARBA" id="ARBA00023015"/>
    </source>
</evidence>
<keyword evidence="2" id="KW-0238">DNA-binding</keyword>
<dbReference type="SUPFAM" id="SSF46785">
    <property type="entry name" value="Winged helix' DNA-binding domain"/>
    <property type="match status" value="1"/>
</dbReference>
<reference evidence="6" key="1">
    <citation type="journal article" date="2019" name="Int. J. Syst. Evol. Microbiol.">
        <title>The Global Catalogue of Microorganisms (GCM) 10K type strain sequencing project: providing services to taxonomists for standard genome sequencing and annotation.</title>
        <authorList>
            <consortium name="The Broad Institute Genomics Platform"/>
            <consortium name="The Broad Institute Genome Sequencing Center for Infectious Disease"/>
            <person name="Wu L."/>
            <person name="Ma J."/>
        </authorList>
    </citation>
    <scope>NUCLEOTIDE SEQUENCE [LARGE SCALE GENOMIC DNA]</scope>
    <source>
        <strain evidence="6">CGMCC 1.12286</strain>
    </source>
</reference>
<dbReference type="Gene3D" id="3.40.50.2300">
    <property type="match status" value="2"/>
</dbReference>
<evidence type="ECO:0000259" key="4">
    <source>
        <dbReference type="PROSITE" id="PS50949"/>
    </source>
</evidence>
<dbReference type="SUPFAM" id="SSF53822">
    <property type="entry name" value="Periplasmic binding protein-like I"/>
    <property type="match status" value="1"/>
</dbReference>
<dbReference type="InterPro" id="IPR036390">
    <property type="entry name" value="WH_DNA-bd_sf"/>
</dbReference>
<dbReference type="Pfam" id="PF00392">
    <property type="entry name" value="GntR"/>
    <property type="match status" value="1"/>
</dbReference>
<keyword evidence="6" id="KW-1185">Reference proteome</keyword>
<dbReference type="Gene3D" id="1.10.10.10">
    <property type="entry name" value="Winged helix-like DNA-binding domain superfamily/Winged helix DNA-binding domain"/>
    <property type="match status" value="1"/>
</dbReference>
<keyword evidence="1" id="KW-0805">Transcription regulation</keyword>
<evidence type="ECO:0000256" key="2">
    <source>
        <dbReference type="ARBA" id="ARBA00023125"/>
    </source>
</evidence>
<keyword evidence="3" id="KW-0804">Transcription</keyword>
<dbReference type="Pfam" id="PF00532">
    <property type="entry name" value="Peripla_BP_1"/>
    <property type="match status" value="1"/>
</dbReference>
<accession>A0ABW4JN71</accession>
<dbReference type="RefSeq" id="WP_377945443.1">
    <property type="nucleotide sequence ID" value="NZ_JBHUCX010000092.1"/>
</dbReference>
<name>A0ABW4JN71_9BACL</name>
<dbReference type="Proteomes" id="UP001597079">
    <property type="component" value="Unassembled WGS sequence"/>
</dbReference>
<dbReference type="CDD" id="cd07377">
    <property type="entry name" value="WHTH_GntR"/>
    <property type="match status" value="1"/>
</dbReference>
<sequence length="392" mass="43119">MSNTGPLYDQIAKTLIQSIVENQYQEKIPTEIRLAEQFDVSVPTIKKAMTVLVENDIVTRIPGKGTFVKDPGKARKIAQGGQRDEPEKLEGKALVVGVVFPSISDDFTSGLLNGITEALAEHHAHALLGISQDDRAKESEIIEDFLNAHVDGLIIFPIEGEVYNQDIVRLSLDDFPLVLMDRWLPGIDVSRVVSENALGAERAVDYLYELGHRNIALVSVSSDSPLSTQSIVERKLGFIQSLEKHGKTAQESLVWVETRNPAGSREIAVEYIVQKFRENPYVTAVIGTSASDTSLVFEAASRLGMRIPEDISVMGYDIGNMFRGMDTFFSGEVDGSPVTWLDQSEHLIGKEGANLICRLISEPKRKEIVEVPITLRIGASCSSPNEKARVGE</sequence>
<organism evidence="5 6">
    <name type="scientific">Alicyclobacillus fodiniaquatilis</name>
    <dbReference type="NCBI Taxonomy" id="1661150"/>
    <lineage>
        <taxon>Bacteria</taxon>
        <taxon>Bacillati</taxon>
        <taxon>Bacillota</taxon>
        <taxon>Bacilli</taxon>
        <taxon>Bacillales</taxon>
        <taxon>Alicyclobacillaceae</taxon>
        <taxon>Alicyclobacillus</taxon>
    </lineage>
</organism>